<comment type="subcellular location">
    <subcellularLocation>
        <location evidence="1">Cell membrane</location>
        <topology evidence="1">Multi-pass membrane protein</topology>
    </subcellularLocation>
</comment>
<dbReference type="PANTHER" id="PTHR30086">
    <property type="entry name" value="ARGININE EXPORTER PROTEIN ARGO"/>
    <property type="match status" value="1"/>
</dbReference>
<dbReference type="InterPro" id="IPR001123">
    <property type="entry name" value="LeuE-type"/>
</dbReference>
<keyword evidence="2" id="KW-1003">Cell membrane</keyword>
<feature type="transmembrane region" description="Helical" evidence="6">
    <location>
        <begin position="37"/>
        <end position="58"/>
    </location>
</feature>
<dbReference type="STRING" id="582851.GCA_900162665_01768"/>
<accession>A0A511ZN95</accession>
<protein>
    <submittedName>
        <fullName evidence="7">Amino acid transporter LysE</fullName>
    </submittedName>
</protein>
<dbReference type="Proteomes" id="UP000321558">
    <property type="component" value="Unassembled WGS sequence"/>
</dbReference>
<feature type="transmembrane region" description="Helical" evidence="6">
    <location>
        <begin position="6"/>
        <end position="25"/>
    </location>
</feature>
<evidence type="ECO:0000256" key="3">
    <source>
        <dbReference type="ARBA" id="ARBA00022692"/>
    </source>
</evidence>
<evidence type="ECO:0000256" key="1">
    <source>
        <dbReference type="ARBA" id="ARBA00004651"/>
    </source>
</evidence>
<keyword evidence="5 6" id="KW-0472">Membrane</keyword>
<dbReference type="GO" id="GO:0033228">
    <property type="term" value="P:cysteine export across plasma membrane"/>
    <property type="evidence" value="ECO:0007669"/>
    <property type="project" value="TreeGrafter"/>
</dbReference>
<evidence type="ECO:0000313" key="8">
    <source>
        <dbReference type="Proteomes" id="UP000321558"/>
    </source>
</evidence>
<dbReference type="Pfam" id="PF01810">
    <property type="entry name" value="LysE"/>
    <property type="match status" value="1"/>
</dbReference>
<dbReference type="GO" id="GO:0015171">
    <property type="term" value="F:amino acid transmembrane transporter activity"/>
    <property type="evidence" value="ECO:0007669"/>
    <property type="project" value="TreeGrafter"/>
</dbReference>
<dbReference type="AlphaFoldDB" id="A0A511ZN95"/>
<keyword evidence="4 6" id="KW-1133">Transmembrane helix</keyword>
<dbReference type="RefSeq" id="WP_147211824.1">
    <property type="nucleotide sequence ID" value="NZ_BJYM01000017.1"/>
</dbReference>
<keyword evidence="8" id="KW-1185">Reference proteome</keyword>
<proteinExistence type="predicted"/>
<evidence type="ECO:0000313" key="7">
    <source>
        <dbReference type="EMBL" id="GEN88923.1"/>
    </source>
</evidence>
<evidence type="ECO:0000256" key="5">
    <source>
        <dbReference type="ARBA" id="ARBA00023136"/>
    </source>
</evidence>
<feature type="transmembrane region" description="Helical" evidence="6">
    <location>
        <begin position="141"/>
        <end position="163"/>
    </location>
</feature>
<gene>
    <name evidence="7" type="primary">lysE</name>
    <name evidence="7" type="ORF">OSO01_36620</name>
</gene>
<dbReference type="EMBL" id="BJYM01000017">
    <property type="protein sequence ID" value="GEN88923.1"/>
    <property type="molecule type" value="Genomic_DNA"/>
</dbReference>
<dbReference type="PANTHER" id="PTHR30086:SF20">
    <property type="entry name" value="ARGININE EXPORTER PROTEIN ARGO-RELATED"/>
    <property type="match status" value="1"/>
</dbReference>
<dbReference type="GO" id="GO:0005886">
    <property type="term" value="C:plasma membrane"/>
    <property type="evidence" value="ECO:0007669"/>
    <property type="project" value="UniProtKB-SubCell"/>
</dbReference>
<evidence type="ECO:0000256" key="6">
    <source>
        <dbReference type="SAM" id="Phobius"/>
    </source>
</evidence>
<name>A0A511ZN95_9BACI</name>
<reference evidence="7 8" key="1">
    <citation type="submission" date="2019-07" db="EMBL/GenBank/DDBJ databases">
        <title>Whole genome shotgun sequence of Oceanobacillus sojae NBRC 105379.</title>
        <authorList>
            <person name="Hosoyama A."/>
            <person name="Uohara A."/>
            <person name="Ohji S."/>
            <person name="Ichikawa N."/>
        </authorList>
    </citation>
    <scope>NUCLEOTIDE SEQUENCE [LARGE SCALE GENOMIC DNA]</scope>
    <source>
        <strain evidence="7 8">NBRC 105379</strain>
    </source>
</reference>
<organism evidence="7 8">
    <name type="scientific">Oceanobacillus sojae</name>
    <dbReference type="NCBI Taxonomy" id="582851"/>
    <lineage>
        <taxon>Bacteria</taxon>
        <taxon>Bacillati</taxon>
        <taxon>Bacillota</taxon>
        <taxon>Bacilli</taxon>
        <taxon>Bacillales</taxon>
        <taxon>Bacillaceae</taxon>
        <taxon>Oceanobacillus</taxon>
    </lineage>
</organism>
<dbReference type="OrthoDB" id="198428at2"/>
<evidence type="ECO:0000256" key="4">
    <source>
        <dbReference type="ARBA" id="ARBA00022989"/>
    </source>
</evidence>
<evidence type="ECO:0000256" key="2">
    <source>
        <dbReference type="ARBA" id="ARBA00022475"/>
    </source>
</evidence>
<keyword evidence="3 6" id="KW-0812">Transmembrane</keyword>
<feature type="transmembrane region" description="Helical" evidence="6">
    <location>
        <begin position="175"/>
        <end position="194"/>
    </location>
</feature>
<comment type="caution">
    <text evidence="7">The sequence shown here is derived from an EMBL/GenBank/DDBJ whole genome shotgun (WGS) entry which is preliminary data.</text>
</comment>
<feature type="transmembrane region" description="Helical" evidence="6">
    <location>
        <begin position="64"/>
        <end position="85"/>
    </location>
</feature>
<sequence length="195" mass="21746">MPISAFLTFVFISSFTPGPNNFMAISFANRYGFRNTLSFCIGVGSGFCLIALICSFFNRALIEILPFIETPLKFLGVFYMLYLAFKTFTSSGNSGEPPTKAHKNLFVVGTLMQFINPKAILYGIAVVSTFLLPYYSSYSSYILFCLFLGIVGIFSSVTWSLFGSVLQNFLSRYQTIFNIVMGLLLVYSAFSILMT</sequence>